<sequence length="77" mass="8374">MVETVEAALIPDEQIFIEGKKPDKLGTEWLDSSQAERDLGGLMDSRLDMSQQCAHMAKKTNGSWPGSGMLWPAGPGQ</sequence>
<evidence type="ECO:0000313" key="2">
    <source>
        <dbReference type="EMBL" id="RMB89863.1"/>
    </source>
</evidence>
<accession>A0A3M0ISN0</accession>
<evidence type="ECO:0000313" key="3">
    <source>
        <dbReference type="Proteomes" id="UP000269221"/>
    </source>
</evidence>
<dbReference type="EMBL" id="QRBI01000267">
    <property type="protein sequence ID" value="RMB89863.1"/>
    <property type="molecule type" value="Genomic_DNA"/>
</dbReference>
<dbReference type="Proteomes" id="UP000269221">
    <property type="component" value="Unassembled WGS sequence"/>
</dbReference>
<name>A0A3M0ISN0_HIRRU</name>
<organism evidence="2 3">
    <name type="scientific">Hirundo rustica rustica</name>
    <dbReference type="NCBI Taxonomy" id="333673"/>
    <lineage>
        <taxon>Eukaryota</taxon>
        <taxon>Metazoa</taxon>
        <taxon>Chordata</taxon>
        <taxon>Craniata</taxon>
        <taxon>Vertebrata</taxon>
        <taxon>Euteleostomi</taxon>
        <taxon>Archelosauria</taxon>
        <taxon>Archosauria</taxon>
        <taxon>Dinosauria</taxon>
        <taxon>Saurischia</taxon>
        <taxon>Theropoda</taxon>
        <taxon>Coelurosauria</taxon>
        <taxon>Aves</taxon>
        <taxon>Neognathae</taxon>
        <taxon>Neoaves</taxon>
        <taxon>Telluraves</taxon>
        <taxon>Australaves</taxon>
        <taxon>Passeriformes</taxon>
        <taxon>Sylvioidea</taxon>
        <taxon>Hirundinidae</taxon>
        <taxon>Hirundo</taxon>
    </lineage>
</organism>
<proteinExistence type="predicted"/>
<dbReference type="AlphaFoldDB" id="A0A3M0ISN0"/>
<protein>
    <submittedName>
        <fullName evidence="2">Uncharacterized protein</fullName>
    </submittedName>
</protein>
<feature type="region of interest" description="Disordered" evidence="1">
    <location>
        <begin position="57"/>
        <end position="77"/>
    </location>
</feature>
<reference evidence="2 3" key="1">
    <citation type="submission" date="2018-07" db="EMBL/GenBank/DDBJ databases">
        <title>A high quality draft genome assembly of the barn swallow (H. rustica rustica).</title>
        <authorList>
            <person name="Formenti G."/>
            <person name="Chiara M."/>
            <person name="Poveda L."/>
            <person name="Francoijs K.-J."/>
            <person name="Bonisoli-Alquati A."/>
            <person name="Canova L."/>
            <person name="Gianfranceschi L."/>
            <person name="Horner D.S."/>
            <person name="Saino N."/>
        </authorList>
    </citation>
    <scope>NUCLEOTIDE SEQUENCE [LARGE SCALE GENOMIC DNA]</scope>
    <source>
        <strain evidence="2">Chelidonia</strain>
        <tissue evidence="2">Blood</tissue>
    </source>
</reference>
<comment type="caution">
    <text evidence="2">The sequence shown here is derived from an EMBL/GenBank/DDBJ whole genome shotgun (WGS) entry which is preliminary data.</text>
</comment>
<evidence type="ECO:0000256" key="1">
    <source>
        <dbReference type="SAM" id="MobiDB-lite"/>
    </source>
</evidence>
<gene>
    <name evidence="2" type="ORF">DUI87_33727</name>
</gene>
<keyword evidence="3" id="KW-1185">Reference proteome</keyword>